<gene>
    <name evidence="2" type="ORF">OH818_06300</name>
</gene>
<dbReference type="EMBL" id="CP114029">
    <property type="protein sequence ID" value="WAP69805.1"/>
    <property type="molecule type" value="Genomic_DNA"/>
</dbReference>
<dbReference type="Proteomes" id="UP001164020">
    <property type="component" value="Chromosome"/>
</dbReference>
<reference evidence="2" key="1">
    <citation type="submission" date="2022-12" db="EMBL/GenBank/DDBJ databases">
        <title>Jiella pelagia sp. nov., isolated from phosphonate enriched culture of Northwest Pacific surface seawater.</title>
        <authorList>
            <person name="Shin D.Y."/>
            <person name="Hwang C.Y."/>
        </authorList>
    </citation>
    <scope>NUCLEOTIDE SEQUENCE</scope>
    <source>
        <strain evidence="2">HL-NP1</strain>
    </source>
</reference>
<evidence type="ECO:0000313" key="3">
    <source>
        <dbReference type="Proteomes" id="UP001164020"/>
    </source>
</evidence>
<feature type="region of interest" description="Disordered" evidence="1">
    <location>
        <begin position="292"/>
        <end position="317"/>
    </location>
</feature>
<keyword evidence="3" id="KW-1185">Reference proteome</keyword>
<accession>A0ABY7C4N3</accession>
<evidence type="ECO:0000256" key="1">
    <source>
        <dbReference type="SAM" id="MobiDB-lite"/>
    </source>
</evidence>
<evidence type="ECO:0000313" key="2">
    <source>
        <dbReference type="EMBL" id="WAP69805.1"/>
    </source>
</evidence>
<name>A0ABY7C4N3_9HYPH</name>
<sequence>MTFEPLEIIAKTGALFALARMVAMPSIRTEARASQIGLEHLALSRGSVREGADAAYRGLAGRHPGVQEGWMIDEEGRHAQTRRIAHAEPPPPLRLNRHRRMATQRPRHVLGEIEGKGANEPHREHFDMERRTHHLSAKQCRPVGSAELAGSIDCGRAHQIADLVDLLDRRLATVRKARHDVVPKADRAVRPRQRQFAVADPSGLLERDVLGKAIDVFRSGDAVEQCEGCVPGCGDDPVGSHLIGKIVGERHETVGAPRPDRSVDGVALAGFVNFPLGPLERPVFGFETTQERAHEGQSRLMRAPHPGQSHDGVGGAKPKSRIAFGNRLIDHHAKRLPVF</sequence>
<proteinExistence type="predicted"/>
<protein>
    <submittedName>
        <fullName evidence="2">Uncharacterized protein</fullName>
    </submittedName>
</protein>
<organism evidence="2 3">
    <name type="scientific">Jiella pelagia</name>
    <dbReference type="NCBI Taxonomy" id="2986949"/>
    <lineage>
        <taxon>Bacteria</taxon>
        <taxon>Pseudomonadati</taxon>
        <taxon>Pseudomonadota</taxon>
        <taxon>Alphaproteobacteria</taxon>
        <taxon>Hyphomicrobiales</taxon>
        <taxon>Aurantimonadaceae</taxon>
        <taxon>Jiella</taxon>
    </lineage>
</organism>